<dbReference type="SUPFAM" id="SSF55785">
    <property type="entry name" value="PYP-like sensor domain (PAS domain)"/>
    <property type="match status" value="2"/>
</dbReference>
<evidence type="ECO:0000256" key="2">
    <source>
        <dbReference type="SAM" id="Phobius"/>
    </source>
</evidence>
<dbReference type="PROSITE" id="PS50887">
    <property type="entry name" value="GGDEF"/>
    <property type="match status" value="1"/>
</dbReference>
<dbReference type="InterPro" id="IPR043128">
    <property type="entry name" value="Rev_trsase/Diguanyl_cyclase"/>
</dbReference>
<protein>
    <submittedName>
        <fullName evidence="6">EAL domain-containing protein</fullName>
    </submittedName>
</protein>
<dbReference type="Gene3D" id="3.30.450.20">
    <property type="entry name" value="PAS domain"/>
    <property type="match status" value="2"/>
</dbReference>
<dbReference type="InterPro" id="IPR025991">
    <property type="entry name" value="Chemoreceptor_zinc-bind_dom"/>
</dbReference>
<dbReference type="PANTHER" id="PTHR44757:SF2">
    <property type="entry name" value="BIOFILM ARCHITECTURE MAINTENANCE PROTEIN MBAA"/>
    <property type="match status" value="1"/>
</dbReference>
<dbReference type="PANTHER" id="PTHR44757">
    <property type="entry name" value="DIGUANYLATE CYCLASE DGCP"/>
    <property type="match status" value="1"/>
</dbReference>
<dbReference type="InterPro" id="IPR000160">
    <property type="entry name" value="GGDEF_dom"/>
</dbReference>
<dbReference type="SUPFAM" id="SSF141868">
    <property type="entry name" value="EAL domain-like"/>
    <property type="match status" value="1"/>
</dbReference>
<evidence type="ECO:0000313" key="6">
    <source>
        <dbReference type="EMBL" id="MBT2988951.1"/>
    </source>
</evidence>
<dbReference type="PROSITE" id="PS50883">
    <property type="entry name" value="EAL"/>
    <property type="match status" value="1"/>
</dbReference>
<dbReference type="InterPro" id="IPR052155">
    <property type="entry name" value="Biofilm_reg_signaling"/>
</dbReference>
<evidence type="ECO:0000259" key="4">
    <source>
        <dbReference type="PROSITE" id="PS50883"/>
    </source>
</evidence>
<comment type="cofactor">
    <cofactor evidence="1">
        <name>Mg(2+)</name>
        <dbReference type="ChEBI" id="CHEBI:18420"/>
    </cofactor>
</comment>
<dbReference type="EMBL" id="JAHHGM010000006">
    <property type="protein sequence ID" value="MBT2988951.1"/>
    <property type="molecule type" value="Genomic_DNA"/>
</dbReference>
<dbReference type="FunFam" id="3.30.70.270:FF:000001">
    <property type="entry name" value="Diguanylate cyclase domain protein"/>
    <property type="match status" value="1"/>
</dbReference>
<name>A0A944QUY7_9GAMM</name>
<dbReference type="Gene3D" id="1.20.120.30">
    <property type="entry name" value="Aspartate receptor, ligand-binding domain"/>
    <property type="match status" value="1"/>
</dbReference>
<dbReference type="InterPro" id="IPR035965">
    <property type="entry name" value="PAS-like_dom_sf"/>
</dbReference>
<gene>
    <name evidence="6" type="ORF">KME65_08290</name>
</gene>
<dbReference type="AlphaFoldDB" id="A0A944QUY7"/>
<sequence length="1081" mass="122266">MLRSLITSGVARDRADRPGTGLFTEQIKLIYANALPSTLAILTVTILAWIGLDEAVPDSLLNQWAGYMLFVATTRMALYIYYTNHYQRYRIKVWASLIVGSAFLAGIGWAGVSLFAEITEDPAYRIVIVMIVLGIMAATVPVLSAVLMAFFAASLPPAISLLLIISQWHGSGTLLLLTALVVYTILVIYAAINTNRILLQTLSLQRDNQKLIKNLNVEIADRNRAQDLLEVHKRDLEMIVDERTSQLTDMNTELEKEIAVRLQSENQLRDSHDRFTAVLNTLDASVYVSDMGNHEVLFMNQNAIARWGDRVGDSCWKMMQDNRGKPCDFCTNHHLLNKDGQPTGIHAWERYINESNEWLDCRDQAIQWPDGRLVRMEIATDITERVMAQQRILAEHQFLQSIIDGVADPIMVVDREYNIKLMNKAAEHTPLVTDTKSLFKCYQVSHERDIPCNNEDYVCPLDIVLSTRKPVTVIHRHKTADGSERLFEVVGSPLFDERQRISGMVQASRDITAHIHTQQELQEKKTRLEHVAYHDSLTSLPNRTLLADRLNQTMSQVTRRGGQLAVAYLDLDGFKEINDSYGHDTGDLFLVALAHRVKGILRDGDTIARLGGDEFVAVLVDLQHSNDSIPLLERMLSAAAQPIHLGKLTLQVSASIGVTFYPQSEEVDADQLLRQADQAMYNAKVTGKSRYHFFEADKYRGLRGHHETVTRIREGLGTHEFLLHYQPKVNMRSGEILGVEALIRWQHPRRGLLQPREFLPLIENEELAVTLDKWVLDRALEQLEQWQADGLDFSVSVNIGARFLQKSDFVSQLRELLQAHPRIDPGHLVLEVLESSALEDLAQVSEVITTCNEMGIVFALDDFGTGYSSLTYLKLLPAGLLKVDQSFVRDMLDDPEDLAILEGVLGLATAFRRVAIAEGVETIEHGRLLLQLGCEQAQGFVIAEPMPASALDSWMTSWQPDPCWVRQETVRREDIPLLFAGVEHRAWVRQVEHYLLGNTVSELKLDAEECRFGKWLSEFGEMRYGNKPGFKQIGVLHNQVHDLAARLCDTNHTSNQQTQQQGLQKLKELRERLLHELDMLI</sequence>
<keyword evidence="2" id="KW-0472">Membrane</keyword>
<dbReference type="Gene3D" id="3.20.20.450">
    <property type="entry name" value="EAL domain"/>
    <property type="match status" value="1"/>
</dbReference>
<dbReference type="PROSITE" id="PS50113">
    <property type="entry name" value="PAC"/>
    <property type="match status" value="1"/>
</dbReference>
<comment type="caution">
    <text evidence="6">The sequence shown here is derived from an EMBL/GenBank/DDBJ whole genome shotgun (WGS) entry which is preliminary data.</text>
</comment>
<dbReference type="SMART" id="SM00267">
    <property type="entry name" value="GGDEF"/>
    <property type="match status" value="1"/>
</dbReference>
<dbReference type="Pfam" id="PF00563">
    <property type="entry name" value="EAL"/>
    <property type="match status" value="1"/>
</dbReference>
<dbReference type="InterPro" id="IPR035919">
    <property type="entry name" value="EAL_sf"/>
</dbReference>
<dbReference type="CDD" id="cd01949">
    <property type="entry name" value="GGDEF"/>
    <property type="match status" value="1"/>
</dbReference>
<dbReference type="Pfam" id="PF13682">
    <property type="entry name" value="CZB"/>
    <property type="match status" value="1"/>
</dbReference>
<reference evidence="6 7" key="1">
    <citation type="submission" date="2021-05" db="EMBL/GenBank/DDBJ databases">
        <title>Genetic and Functional Diversity in Clade A Lucinid endosymbionts from the Bahamas.</title>
        <authorList>
            <person name="Giani N.M."/>
            <person name="Engel A.S."/>
            <person name="Campbell B.J."/>
        </authorList>
    </citation>
    <scope>NUCLEOTIDE SEQUENCE [LARGE SCALE GENOMIC DNA]</scope>
    <source>
        <strain evidence="6">LUC16012Gg_MoonRockCtena</strain>
    </source>
</reference>
<evidence type="ECO:0000259" key="3">
    <source>
        <dbReference type="PROSITE" id="PS50113"/>
    </source>
</evidence>
<feature type="transmembrane region" description="Helical" evidence="2">
    <location>
        <begin position="122"/>
        <end position="153"/>
    </location>
</feature>
<feature type="transmembrane region" description="Helical" evidence="2">
    <location>
        <begin position="30"/>
        <end position="52"/>
    </location>
</feature>
<evidence type="ECO:0000259" key="5">
    <source>
        <dbReference type="PROSITE" id="PS50887"/>
    </source>
</evidence>
<evidence type="ECO:0000313" key="7">
    <source>
        <dbReference type="Proteomes" id="UP000770889"/>
    </source>
</evidence>
<dbReference type="InterPro" id="IPR001633">
    <property type="entry name" value="EAL_dom"/>
</dbReference>
<accession>A0A944QUY7</accession>
<dbReference type="InterPro" id="IPR000700">
    <property type="entry name" value="PAS-assoc_C"/>
</dbReference>
<feature type="domain" description="PAC" evidence="3">
    <location>
        <begin position="467"/>
        <end position="523"/>
    </location>
</feature>
<dbReference type="SUPFAM" id="SSF55073">
    <property type="entry name" value="Nucleotide cyclase"/>
    <property type="match status" value="1"/>
</dbReference>
<dbReference type="InterPro" id="IPR029787">
    <property type="entry name" value="Nucleotide_cyclase"/>
</dbReference>
<dbReference type="NCBIfam" id="TIGR00254">
    <property type="entry name" value="GGDEF"/>
    <property type="match status" value="1"/>
</dbReference>
<dbReference type="GO" id="GO:0003824">
    <property type="term" value="F:catalytic activity"/>
    <property type="evidence" value="ECO:0007669"/>
    <property type="project" value="UniProtKB-ARBA"/>
</dbReference>
<feature type="transmembrane region" description="Helical" evidence="2">
    <location>
        <begin position="64"/>
        <end position="82"/>
    </location>
</feature>
<dbReference type="InterPro" id="IPR013656">
    <property type="entry name" value="PAS_4"/>
</dbReference>
<proteinExistence type="predicted"/>
<dbReference type="Proteomes" id="UP000770889">
    <property type="component" value="Unassembled WGS sequence"/>
</dbReference>
<feature type="domain" description="GGDEF" evidence="5">
    <location>
        <begin position="562"/>
        <end position="696"/>
    </location>
</feature>
<keyword evidence="2" id="KW-0812">Transmembrane</keyword>
<feature type="transmembrane region" description="Helical" evidence="2">
    <location>
        <begin position="174"/>
        <end position="192"/>
    </location>
</feature>
<dbReference type="SMART" id="SM00052">
    <property type="entry name" value="EAL"/>
    <property type="match status" value="1"/>
</dbReference>
<feature type="transmembrane region" description="Helical" evidence="2">
    <location>
        <begin position="94"/>
        <end position="116"/>
    </location>
</feature>
<dbReference type="CDD" id="cd01948">
    <property type="entry name" value="EAL"/>
    <property type="match status" value="1"/>
</dbReference>
<organism evidence="6 7">
    <name type="scientific">Candidatus Thiodiazotropha taylori</name>
    <dbReference type="NCBI Taxonomy" id="2792791"/>
    <lineage>
        <taxon>Bacteria</taxon>
        <taxon>Pseudomonadati</taxon>
        <taxon>Pseudomonadota</taxon>
        <taxon>Gammaproteobacteria</taxon>
        <taxon>Chromatiales</taxon>
        <taxon>Sedimenticolaceae</taxon>
        <taxon>Candidatus Thiodiazotropha</taxon>
    </lineage>
</organism>
<dbReference type="Gene3D" id="3.30.70.270">
    <property type="match status" value="1"/>
</dbReference>
<dbReference type="Pfam" id="PF00990">
    <property type="entry name" value="GGDEF"/>
    <property type="match status" value="1"/>
</dbReference>
<evidence type="ECO:0000256" key="1">
    <source>
        <dbReference type="ARBA" id="ARBA00001946"/>
    </source>
</evidence>
<feature type="domain" description="EAL" evidence="4">
    <location>
        <begin position="705"/>
        <end position="959"/>
    </location>
</feature>
<keyword evidence="2" id="KW-1133">Transmembrane helix</keyword>
<dbReference type="InterPro" id="IPR000014">
    <property type="entry name" value="PAS"/>
</dbReference>
<dbReference type="Pfam" id="PF08448">
    <property type="entry name" value="PAS_4"/>
    <property type="match status" value="1"/>
</dbReference>
<dbReference type="CDD" id="cd00130">
    <property type="entry name" value="PAS"/>
    <property type="match status" value="1"/>
</dbReference>